<feature type="transmembrane region" description="Helical" evidence="11">
    <location>
        <begin position="9"/>
        <end position="29"/>
    </location>
</feature>
<dbReference type="EMBL" id="SRLH01000005">
    <property type="protein sequence ID" value="TGD57562.1"/>
    <property type="molecule type" value="Genomic_DNA"/>
</dbReference>
<evidence type="ECO:0000256" key="1">
    <source>
        <dbReference type="ARBA" id="ARBA00022475"/>
    </source>
</evidence>
<keyword evidence="3" id="KW-0328">Glycosyltransferase</keyword>
<name>A0A4Z0L599_9FLAO</name>
<keyword evidence="4 13" id="KW-0808">Transferase</keyword>
<dbReference type="GO" id="GO:0009252">
    <property type="term" value="P:peptidoglycan biosynthetic process"/>
    <property type="evidence" value="ECO:0007669"/>
    <property type="project" value="UniProtKB-KW"/>
</dbReference>
<sequence>MSTKKQKFFLFLKIFGSVVILAVAGLYFFRDTLLQKAIARAGSKFEREYDCNFSVGKASFTGLSGVELSGIVLVPKEADTLLSVEKIKTNVNLLQLITGDIQLQKLEMKNGFIQLVKNENGRNFDAFLKRDKNEKTNESRNYARRAYRILSKLLNLVPTEMALENLSFRIVDMQRYVTMHIDNLQLENHQLQTAINVKTNTFSQKWNIMGFADPRDRKADLKFSNSDTTKILVPYIDERFGLKSSFDNIHLNLEKLDMESGELHIDGFASISNFTVNHPKIAQKDVVIKNARFDYRFLLGSDFISLDSTSTAQLNSIKIHPFAEYNTEEDTIYKLKINMEKMKAQDFIGSLPEGLFTHFEGMEAEGDFDYKLNFKYNKNKPNALVFDSKINKENLKITKYGQANLSKLNEGFTYRAMENGVPQRAILVSSANPDYTPLDQIAPYLEKAVLTSEDPSFFNHRGFINEAFKQSIVKNIRTKKFSRGASTISMQLVKNVFLTREKTLSRKLEEILLVYILENNRIASKSRMLEVYFNVIEWGPNVYGIGEAARFYFNKKPIDLNLNECLFLASIVPKPKKFMWQFDGQGNQKPYAEKHQAFIRNLMLRRALITADDTIGQSFPIYVSGYARSFLKLKVVKDSIAADSLVTDEFDF</sequence>
<evidence type="ECO:0000256" key="5">
    <source>
        <dbReference type="ARBA" id="ARBA00022692"/>
    </source>
</evidence>
<evidence type="ECO:0000256" key="11">
    <source>
        <dbReference type="SAM" id="Phobius"/>
    </source>
</evidence>
<dbReference type="OrthoDB" id="9766909at2"/>
<organism evidence="13 14">
    <name type="scientific">Flavobacterium humi</name>
    <dbReference type="NCBI Taxonomy" id="2562683"/>
    <lineage>
        <taxon>Bacteria</taxon>
        <taxon>Pseudomonadati</taxon>
        <taxon>Bacteroidota</taxon>
        <taxon>Flavobacteriia</taxon>
        <taxon>Flavobacteriales</taxon>
        <taxon>Flavobacteriaceae</taxon>
        <taxon>Flavobacterium</taxon>
    </lineage>
</organism>
<dbReference type="InterPro" id="IPR011812">
    <property type="entry name" value="Pep_trsgly"/>
</dbReference>
<keyword evidence="8 11" id="KW-1133">Transmembrane helix</keyword>
<evidence type="ECO:0000256" key="8">
    <source>
        <dbReference type="ARBA" id="ARBA00022989"/>
    </source>
</evidence>
<dbReference type="GO" id="GO:0016763">
    <property type="term" value="F:pentosyltransferase activity"/>
    <property type="evidence" value="ECO:0007669"/>
    <property type="project" value="InterPro"/>
</dbReference>
<comment type="caution">
    <text evidence="13">The sequence shown here is derived from an EMBL/GenBank/DDBJ whole genome shotgun (WGS) entry which is preliminary data.</text>
</comment>
<keyword evidence="9 11" id="KW-0472">Membrane</keyword>
<dbReference type="Proteomes" id="UP000297407">
    <property type="component" value="Unassembled WGS sequence"/>
</dbReference>
<dbReference type="InterPro" id="IPR023346">
    <property type="entry name" value="Lysozyme-like_dom_sf"/>
</dbReference>
<protein>
    <submittedName>
        <fullName evidence="13">Glycosyl transferase</fullName>
    </submittedName>
</protein>
<evidence type="ECO:0000256" key="10">
    <source>
        <dbReference type="ARBA" id="ARBA00023316"/>
    </source>
</evidence>
<dbReference type="GO" id="GO:0008360">
    <property type="term" value="P:regulation of cell shape"/>
    <property type="evidence" value="ECO:0007669"/>
    <property type="project" value="UniProtKB-KW"/>
</dbReference>
<dbReference type="InterPro" id="IPR036950">
    <property type="entry name" value="PBP_transglycosylase"/>
</dbReference>
<evidence type="ECO:0000256" key="9">
    <source>
        <dbReference type="ARBA" id="ARBA00023136"/>
    </source>
</evidence>
<evidence type="ECO:0000313" key="14">
    <source>
        <dbReference type="Proteomes" id="UP000297407"/>
    </source>
</evidence>
<proteinExistence type="predicted"/>
<feature type="domain" description="Glycosyl transferase family 51" evidence="12">
    <location>
        <begin position="429"/>
        <end position="580"/>
    </location>
</feature>
<gene>
    <name evidence="13" type="ORF">E4635_10245</name>
</gene>
<dbReference type="InterPro" id="IPR001264">
    <property type="entry name" value="Glyco_trans_51"/>
</dbReference>
<dbReference type="Gene3D" id="1.10.3810.10">
    <property type="entry name" value="Biosynthetic peptidoglycan transglycosylase-like"/>
    <property type="match status" value="1"/>
</dbReference>
<keyword evidence="6" id="KW-0133">Cell shape</keyword>
<keyword evidence="7" id="KW-0573">Peptidoglycan synthesis</keyword>
<keyword evidence="2" id="KW-0997">Cell inner membrane</keyword>
<evidence type="ECO:0000256" key="4">
    <source>
        <dbReference type="ARBA" id="ARBA00022679"/>
    </source>
</evidence>
<evidence type="ECO:0000256" key="2">
    <source>
        <dbReference type="ARBA" id="ARBA00022519"/>
    </source>
</evidence>
<dbReference type="SUPFAM" id="SSF53955">
    <property type="entry name" value="Lysozyme-like"/>
    <property type="match status" value="1"/>
</dbReference>
<reference evidence="13 14" key="1">
    <citation type="submission" date="2019-04" db="EMBL/GenBank/DDBJ databases">
        <title>Flavobacterium sp. strain DS2-A Genome sequencing and assembly.</title>
        <authorList>
            <person name="Kim I."/>
        </authorList>
    </citation>
    <scope>NUCLEOTIDE SEQUENCE [LARGE SCALE GENOMIC DNA]</scope>
    <source>
        <strain evidence="13 14">DS2-A</strain>
    </source>
</reference>
<keyword evidence="10" id="KW-0961">Cell wall biogenesis/degradation</keyword>
<dbReference type="GO" id="GO:0071555">
    <property type="term" value="P:cell wall organization"/>
    <property type="evidence" value="ECO:0007669"/>
    <property type="project" value="UniProtKB-KW"/>
</dbReference>
<dbReference type="PANTHER" id="PTHR30400:SF0">
    <property type="entry name" value="BIOSYNTHETIC PEPTIDOGLYCAN TRANSGLYCOSYLASE"/>
    <property type="match status" value="1"/>
</dbReference>
<keyword evidence="5 11" id="KW-0812">Transmembrane</keyword>
<evidence type="ECO:0000256" key="3">
    <source>
        <dbReference type="ARBA" id="ARBA00022676"/>
    </source>
</evidence>
<evidence type="ECO:0000259" key="12">
    <source>
        <dbReference type="Pfam" id="PF00912"/>
    </source>
</evidence>
<dbReference type="Pfam" id="PF00912">
    <property type="entry name" value="Transgly"/>
    <property type="match status" value="1"/>
</dbReference>
<evidence type="ECO:0000256" key="7">
    <source>
        <dbReference type="ARBA" id="ARBA00022984"/>
    </source>
</evidence>
<dbReference type="RefSeq" id="WP_135526574.1">
    <property type="nucleotide sequence ID" value="NZ_SRLH01000005.1"/>
</dbReference>
<dbReference type="PANTHER" id="PTHR30400">
    <property type="entry name" value="MONOFUNCTIONAL BIOSYNTHETIC PEPTIDOGLYCAN TRANSGLYCOSYLASE"/>
    <property type="match status" value="1"/>
</dbReference>
<keyword evidence="1" id="KW-1003">Cell membrane</keyword>
<keyword evidence="14" id="KW-1185">Reference proteome</keyword>
<evidence type="ECO:0000313" key="13">
    <source>
        <dbReference type="EMBL" id="TGD57562.1"/>
    </source>
</evidence>
<evidence type="ECO:0000256" key="6">
    <source>
        <dbReference type="ARBA" id="ARBA00022960"/>
    </source>
</evidence>
<dbReference type="GO" id="GO:0016020">
    <property type="term" value="C:membrane"/>
    <property type="evidence" value="ECO:0007669"/>
    <property type="project" value="InterPro"/>
</dbReference>
<dbReference type="GO" id="GO:0009274">
    <property type="term" value="C:peptidoglycan-based cell wall"/>
    <property type="evidence" value="ECO:0007669"/>
    <property type="project" value="InterPro"/>
</dbReference>
<accession>A0A4Z0L599</accession>
<dbReference type="AlphaFoldDB" id="A0A4Z0L599"/>